<dbReference type="EMBL" id="CP155447">
    <property type="protein sequence ID" value="XBH02328.1"/>
    <property type="molecule type" value="Genomic_DNA"/>
</dbReference>
<protein>
    <submittedName>
        <fullName evidence="2">Alpha/beta fold hydrolase</fullName>
    </submittedName>
</protein>
<dbReference type="AlphaFoldDB" id="A0AAU7CB49"/>
<proteinExistence type="predicted"/>
<dbReference type="SUPFAM" id="SSF55961">
    <property type="entry name" value="Bet v1-like"/>
    <property type="match status" value="1"/>
</dbReference>
<dbReference type="Gene3D" id="3.40.50.1820">
    <property type="entry name" value="alpha/beta hydrolase"/>
    <property type="match status" value="1"/>
</dbReference>
<reference evidence="2" key="1">
    <citation type="submission" date="2024-05" db="EMBL/GenBank/DDBJ databases">
        <title>Planctomycetes of the genus Singulisphaera possess chitinolytic capabilities.</title>
        <authorList>
            <person name="Ivanova A."/>
        </authorList>
    </citation>
    <scope>NUCLEOTIDE SEQUENCE</scope>
    <source>
        <strain evidence="2">Ch08T</strain>
    </source>
</reference>
<keyword evidence="2" id="KW-0378">Hydrolase</keyword>
<evidence type="ECO:0000259" key="1">
    <source>
        <dbReference type="Pfam" id="PF12697"/>
    </source>
</evidence>
<dbReference type="PANTHER" id="PTHR43433">
    <property type="entry name" value="HYDROLASE, ALPHA/BETA FOLD FAMILY PROTEIN"/>
    <property type="match status" value="1"/>
</dbReference>
<name>A0AAU7CB49_9BACT</name>
<dbReference type="Pfam" id="PF10604">
    <property type="entry name" value="Polyketide_cyc2"/>
    <property type="match status" value="1"/>
</dbReference>
<dbReference type="InterPro" id="IPR050471">
    <property type="entry name" value="AB_hydrolase"/>
</dbReference>
<dbReference type="PANTHER" id="PTHR43433:SF1">
    <property type="entry name" value="BLL5160 PROTEIN"/>
    <property type="match status" value="1"/>
</dbReference>
<accession>A0AAU7CB49</accession>
<gene>
    <name evidence="2" type="ORF">V5E97_28940</name>
</gene>
<sequence>MWKKVLIALAVIVAGFVGVVAMQPSGFRVERTATISALPPAVFARVNDLHQFQTWSPWAKLDPAVKMTFEGPSAGTGAIYRWAGNTDVGEGSMTITESRPSDQVRMRLEFLKPFSATNTVEFTFKPEGDHTAVSWSMAGKNNFVAKLFQLFISMDKMVGGDFEKGLAQLKSVVEGESTQATVFKSGYAPVNGLKIYYEIHGAGRPLVLLHGGGSTIETSFGKVLLPFAKNRQVIAFEQQGHGRTADVDRPFSFEQSADDTAALLRYLKIERADFYGYSNGGNVALQIAIRHPELVRKLVVAAAMFKNDGLDPKLRESLKHASPEDMPASLREAYLKVAPNPEALPTFVAKCAKRMLEFEDWREEDLRSIDAPTMVMIGDADVVRPEHAVEMLRLLPLGQLAVLPGTDHMTLVERDDLLLAMIPTFLDSPMPVLKENQAHDH</sequence>
<dbReference type="InterPro" id="IPR023393">
    <property type="entry name" value="START-like_dom_sf"/>
</dbReference>
<dbReference type="SUPFAM" id="SSF53474">
    <property type="entry name" value="alpha/beta-Hydrolases"/>
    <property type="match status" value="1"/>
</dbReference>
<dbReference type="InterPro" id="IPR019587">
    <property type="entry name" value="Polyketide_cyclase/dehydratase"/>
</dbReference>
<dbReference type="InterPro" id="IPR029058">
    <property type="entry name" value="AB_hydrolase_fold"/>
</dbReference>
<dbReference type="GO" id="GO:0016787">
    <property type="term" value="F:hydrolase activity"/>
    <property type="evidence" value="ECO:0007669"/>
    <property type="project" value="UniProtKB-KW"/>
</dbReference>
<dbReference type="RefSeq" id="WP_406695070.1">
    <property type="nucleotide sequence ID" value="NZ_CP155447.1"/>
</dbReference>
<dbReference type="Gene3D" id="3.30.530.20">
    <property type="match status" value="1"/>
</dbReference>
<dbReference type="Pfam" id="PF12697">
    <property type="entry name" value="Abhydrolase_6"/>
    <property type="match status" value="1"/>
</dbReference>
<feature type="domain" description="AB hydrolase-1" evidence="1">
    <location>
        <begin position="206"/>
        <end position="417"/>
    </location>
</feature>
<evidence type="ECO:0000313" key="2">
    <source>
        <dbReference type="EMBL" id="XBH02328.1"/>
    </source>
</evidence>
<dbReference type="InterPro" id="IPR000073">
    <property type="entry name" value="AB_hydrolase_1"/>
</dbReference>
<dbReference type="CDD" id="cd07818">
    <property type="entry name" value="SRPBCC_1"/>
    <property type="match status" value="1"/>
</dbReference>
<organism evidence="2">
    <name type="scientific">Singulisphaera sp. Ch08</name>
    <dbReference type="NCBI Taxonomy" id="3120278"/>
    <lineage>
        <taxon>Bacteria</taxon>
        <taxon>Pseudomonadati</taxon>
        <taxon>Planctomycetota</taxon>
        <taxon>Planctomycetia</taxon>
        <taxon>Isosphaerales</taxon>
        <taxon>Isosphaeraceae</taxon>
        <taxon>Singulisphaera</taxon>
    </lineage>
</organism>
<dbReference type="PRINTS" id="PR00111">
    <property type="entry name" value="ABHYDROLASE"/>
</dbReference>